<evidence type="ECO:0000256" key="1">
    <source>
        <dbReference type="SAM" id="MobiDB-lite"/>
    </source>
</evidence>
<keyword evidence="3" id="KW-1185">Reference proteome</keyword>
<accession>F3GRW2</accession>
<sequence>HLAAVVGDHKPGPFGDWPAPRAPEGEVAHHVPPAAQP</sequence>
<evidence type="ECO:0000313" key="3">
    <source>
        <dbReference type="Proteomes" id="UP000004986"/>
    </source>
</evidence>
<comment type="caution">
    <text evidence="2">The sequence shown here is derived from an EMBL/GenBank/DDBJ whole genome shotgun (WGS) entry which is preliminary data.</text>
</comment>
<dbReference type="HOGENOM" id="CLU_3352965_0_0_6"/>
<evidence type="ECO:0000313" key="2">
    <source>
        <dbReference type="EMBL" id="EGH49815.1"/>
    </source>
</evidence>
<feature type="region of interest" description="Disordered" evidence="1">
    <location>
        <begin position="1"/>
        <end position="37"/>
    </location>
</feature>
<reference evidence="2 3" key="1">
    <citation type="journal article" date="2011" name="PLoS Pathog.">
        <title>Dynamic evolution of pathogenicity revealed by sequencing and comparative genomics of 19 Pseudomonas syringae isolates.</title>
        <authorList>
            <person name="Baltrus D.A."/>
            <person name="Nishimura M.T."/>
            <person name="Romanchuk A."/>
            <person name="Chang J.H."/>
            <person name="Mukhtar M.S."/>
            <person name="Cherkis K."/>
            <person name="Roach J."/>
            <person name="Grant S.R."/>
            <person name="Jones C.D."/>
            <person name="Dangl J.L."/>
        </authorList>
    </citation>
    <scope>NUCLEOTIDE SEQUENCE [LARGE SCALE GENOMIC DNA]</scope>
    <source>
        <strain evidence="2 3">1704B</strain>
    </source>
</reference>
<dbReference type="AlphaFoldDB" id="F3GRW2"/>
<dbReference type="EMBL" id="AEAI01004751">
    <property type="protein sequence ID" value="EGH49815.1"/>
    <property type="molecule type" value="Genomic_DNA"/>
</dbReference>
<protein>
    <submittedName>
        <fullName evidence="2">Uncharacterized protein</fullName>
    </submittedName>
</protein>
<gene>
    <name evidence="2" type="ORF">PSYPI_48415</name>
</gene>
<organism evidence="2 3">
    <name type="scientific">Pseudomonas syringae pv. pisi str. 1704B</name>
    <dbReference type="NCBI Taxonomy" id="629263"/>
    <lineage>
        <taxon>Bacteria</taxon>
        <taxon>Pseudomonadati</taxon>
        <taxon>Pseudomonadota</taxon>
        <taxon>Gammaproteobacteria</taxon>
        <taxon>Pseudomonadales</taxon>
        <taxon>Pseudomonadaceae</taxon>
        <taxon>Pseudomonas</taxon>
        <taxon>Pseudomonas syringae</taxon>
    </lineage>
</organism>
<feature type="non-terminal residue" evidence="2">
    <location>
        <position position="37"/>
    </location>
</feature>
<name>F3GRW2_PSESJ</name>
<dbReference type="Proteomes" id="UP000004986">
    <property type="component" value="Unassembled WGS sequence"/>
</dbReference>
<feature type="non-terminal residue" evidence="2">
    <location>
        <position position="1"/>
    </location>
</feature>
<proteinExistence type="predicted"/>